<keyword evidence="2" id="KW-0812">Transmembrane</keyword>
<name>A0A418SGN4_9RHOB</name>
<gene>
    <name evidence="5" type="primary">ybjJ</name>
    <name evidence="5" type="ORF">PSAL_001220</name>
</gene>
<evidence type="ECO:0000256" key="4">
    <source>
        <dbReference type="ARBA" id="ARBA00023136"/>
    </source>
</evidence>
<sequence>MTSFLTPWRSAAAAFALNGMLIGSWAARVPAVMQTHELSNGRFGLYLLVMGIGALLSFPLAGRLSDRLGAARVTSWCALAYLATLVLIGLAPGPWGLAVILALFGASHGSMDVTMNAWATEVEKQMGRSVLSSIHAMWSFGAGAGAALGFGATALGLSVAAHFALVSALALASLWPMMRGAVGVRRTPAPETGPRRRPPVFAVPRGALVPVGIFALAAGLGEGAMADWSAVFLHEVTGMAEAPAALGYALFALAMVAMRLVVDRLITRAGPVIVARASALTAALGLALAVGVATGPAALLGFVLTGLGYAALIPLAFSRAAADPEVPTGQAIAGVSTLGYGAMLLGPTLIGQISEWASLRLAFGLLGGVALCVAAMAPILSRKP</sequence>
<dbReference type="OrthoDB" id="9810941at2"/>
<dbReference type="InterPro" id="IPR036259">
    <property type="entry name" value="MFS_trans_sf"/>
</dbReference>
<dbReference type="InterPro" id="IPR051788">
    <property type="entry name" value="MFS_Transporter"/>
</dbReference>
<dbReference type="InterPro" id="IPR011701">
    <property type="entry name" value="MFS"/>
</dbReference>
<evidence type="ECO:0000256" key="2">
    <source>
        <dbReference type="ARBA" id="ARBA00022692"/>
    </source>
</evidence>
<dbReference type="CDD" id="cd17393">
    <property type="entry name" value="MFS_MosC_like"/>
    <property type="match status" value="1"/>
</dbReference>
<organism evidence="5 6">
    <name type="scientific">Pseudooceanicola algae</name>
    <dbReference type="NCBI Taxonomy" id="1537215"/>
    <lineage>
        <taxon>Bacteria</taxon>
        <taxon>Pseudomonadati</taxon>
        <taxon>Pseudomonadota</taxon>
        <taxon>Alphaproteobacteria</taxon>
        <taxon>Rhodobacterales</taxon>
        <taxon>Paracoccaceae</taxon>
        <taxon>Pseudooceanicola</taxon>
    </lineage>
</organism>
<dbReference type="Gene3D" id="1.20.1250.20">
    <property type="entry name" value="MFS general substrate transporter like domains"/>
    <property type="match status" value="2"/>
</dbReference>
<dbReference type="KEGG" id="palw:PSAL_001220"/>
<keyword evidence="3" id="KW-1133">Transmembrane helix</keyword>
<dbReference type="AlphaFoldDB" id="A0A418SGN4"/>
<proteinExistence type="predicted"/>
<dbReference type="Pfam" id="PF07690">
    <property type="entry name" value="MFS_1"/>
    <property type="match status" value="1"/>
</dbReference>
<dbReference type="GO" id="GO:0022857">
    <property type="term" value="F:transmembrane transporter activity"/>
    <property type="evidence" value="ECO:0007669"/>
    <property type="project" value="InterPro"/>
</dbReference>
<dbReference type="EMBL" id="CP060436">
    <property type="protein sequence ID" value="QPM88919.1"/>
    <property type="molecule type" value="Genomic_DNA"/>
</dbReference>
<accession>A0A418SGN4</accession>
<keyword evidence="6" id="KW-1185">Reference proteome</keyword>
<dbReference type="PANTHER" id="PTHR23514:SF13">
    <property type="entry name" value="INNER MEMBRANE PROTEIN YBJJ"/>
    <property type="match status" value="1"/>
</dbReference>
<evidence type="ECO:0000313" key="6">
    <source>
        <dbReference type="Proteomes" id="UP000283786"/>
    </source>
</evidence>
<keyword evidence="4" id="KW-0472">Membrane</keyword>
<reference evidence="5 6" key="1">
    <citation type="submission" date="2020-08" db="EMBL/GenBank/DDBJ databases">
        <title>Genome sequence of Rhodobacteraceae bacterium Lw-13e.</title>
        <authorList>
            <person name="Poehlein A."/>
            <person name="Wolter L."/>
            <person name="Daniel R."/>
            <person name="Brinkhoff T."/>
        </authorList>
    </citation>
    <scope>NUCLEOTIDE SEQUENCE [LARGE SCALE GENOMIC DNA]</scope>
    <source>
        <strain evidence="5 6">Lw-13e</strain>
    </source>
</reference>
<dbReference type="GO" id="GO:0016020">
    <property type="term" value="C:membrane"/>
    <property type="evidence" value="ECO:0007669"/>
    <property type="project" value="UniProtKB-SubCell"/>
</dbReference>
<evidence type="ECO:0000256" key="1">
    <source>
        <dbReference type="ARBA" id="ARBA00004141"/>
    </source>
</evidence>
<dbReference type="PANTHER" id="PTHR23514">
    <property type="entry name" value="BYPASS OF STOP CODON PROTEIN 6"/>
    <property type="match status" value="1"/>
</dbReference>
<evidence type="ECO:0000313" key="5">
    <source>
        <dbReference type="EMBL" id="QPM88919.1"/>
    </source>
</evidence>
<evidence type="ECO:0000256" key="3">
    <source>
        <dbReference type="ARBA" id="ARBA00022989"/>
    </source>
</evidence>
<comment type="subcellular location">
    <subcellularLocation>
        <location evidence="1">Membrane</location>
        <topology evidence="1">Multi-pass membrane protein</topology>
    </subcellularLocation>
</comment>
<dbReference type="RefSeq" id="WP_119839106.1">
    <property type="nucleotide sequence ID" value="NZ_CP060436.1"/>
</dbReference>
<dbReference type="SUPFAM" id="SSF103473">
    <property type="entry name" value="MFS general substrate transporter"/>
    <property type="match status" value="1"/>
</dbReference>
<dbReference type="Proteomes" id="UP000283786">
    <property type="component" value="Chromosome"/>
</dbReference>
<protein>
    <submittedName>
        <fullName evidence="5">Inner membrane protein YbjJ</fullName>
    </submittedName>
</protein>